<dbReference type="InterPro" id="IPR029044">
    <property type="entry name" value="Nucleotide-diphossugar_trans"/>
</dbReference>
<dbReference type="SUPFAM" id="SSF53448">
    <property type="entry name" value="Nucleotide-diphospho-sugar transferases"/>
    <property type="match status" value="1"/>
</dbReference>
<dbReference type="PANTHER" id="PTHR42866:SF1">
    <property type="entry name" value="SPORE COAT POLYSACCHARIDE BIOSYNTHESIS PROTEIN SPSF"/>
    <property type="match status" value="1"/>
</dbReference>
<dbReference type="InterPro" id="IPR003329">
    <property type="entry name" value="Cytidylyl_trans"/>
</dbReference>
<evidence type="ECO:0000313" key="2">
    <source>
        <dbReference type="Proteomes" id="UP000245468"/>
    </source>
</evidence>
<sequence>MVRVLGITQARIGSTRLPKKILLKIENKTLLEYHLERALQSNKVTDWIVATTNEIDSNDIVEIAKNFGIKYFKGDTSNVLKRFYEATKLVERPDYVVRITSDCPLIDPKLIDHVIDFAIQNKLHYCRTSEQFPDGVDVEVFTYSILVDAYTNAILLSDKEHVTPFMRRKFENEASLFKFNEDYHHIRLTVDEMADFDAIKLLITKLGSKLIWREYTKYIEENESLFFNQKIVRNEGYIKSLEKDDK</sequence>
<dbReference type="KEGG" id="psez:HME7025_02506"/>
<dbReference type="Pfam" id="PF02348">
    <property type="entry name" value="CTP_transf_3"/>
    <property type="match status" value="1"/>
</dbReference>
<accession>A0A2S2DYA9</accession>
<dbReference type="Gene3D" id="3.90.550.10">
    <property type="entry name" value="Spore Coat Polysaccharide Biosynthesis Protein SpsA, Chain A"/>
    <property type="match status" value="1"/>
</dbReference>
<dbReference type="EMBL" id="CP029346">
    <property type="protein sequence ID" value="AWL10346.1"/>
    <property type="molecule type" value="Genomic_DNA"/>
</dbReference>
<dbReference type="GO" id="GO:0005829">
    <property type="term" value="C:cytosol"/>
    <property type="evidence" value="ECO:0007669"/>
    <property type="project" value="TreeGrafter"/>
</dbReference>
<evidence type="ECO:0008006" key="3">
    <source>
        <dbReference type="Google" id="ProtNLM"/>
    </source>
</evidence>
<protein>
    <recommendedName>
        <fullName evidence="3">Acylneuraminate cytidylyltransferase</fullName>
    </recommendedName>
</protein>
<name>A0A2S2DYA9_9BACT</name>
<keyword evidence="2" id="KW-1185">Reference proteome</keyword>
<proteinExistence type="predicted"/>
<dbReference type="AlphaFoldDB" id="A0A2S2DYA9"/>
<reference evidence="2" key="1">
    <citation type="submission" date="2018-05" db="EMBL/GenBank/DDBJ databases">
        <title>Pseudarcicella sp. HME7025 Genome sequencing and assembly.</title>
        <authorList>
            <person name="Kim H."/>
            <person name="Kang H."/>
            <person name="Joh K."/>
        </authorList>
    </citation>
    <scope>NUCLEOTIDE SEQUENCE [LARGE SCALE GENOMIC DNA]</scope>
    <source>
        <strain evidence="2">HME7025</strain>
    </source>
</reference>
<organism evidence="1 2">
    <name type="scientific">Aquirufa nivalisilvae</name>
    <dbReference type="NCBI Taxonomy" id="2516557"/>
    <lineage>
        <taxon>Bacteria</taxon>
        <taxon>Pseudomonadati</taxon>
        <taxon>Bacteroidota</taxon>
        <taxon>Cytophagia</taxon>
        <taxon>Cytophagales</taxon>
        <taxon>Flectobacillaceae</taxon>
        <taxon>Aquirufa</taxon>
    </lineage>
</organism>
<evidence type="ECO:0000313" key="1">
    <source>
        <dbReference type="EMBL" id="AWL10346.1"/>
    </source>
</evidence>
<dbReference type="PANTHER" id="PTHR42866">
    <property type="entry name" value="3-DEOXY-MANNO-OCTULOSONATE CYTIDYLYLTRANSFERASE"/>
    <property type="match status" value="1"/>
</dbReference>
<dbReference type="Proteomes" id="UP000245468">
    <property type="component" value="Chromosome"/>
</dbReference>
<gene>
    <name evidence="1" type="ORF">HME7025_02506</name>
</gene>